<gene>
    <name evidence="1" type="ORF">ALP44_02963</name>
</gene>
<proteinExistence type="predicted"/>
<dbReference type="EMBL" id="RBTL01000179">
    <property type="protein sequence ID" value="RMT66673.1"/>
    <property type="molecule type" value="Genomic_DNA"/>
</dbReference>
<reference evidence="1 2" key="1">
    <citation type="submission" date="2018-08" db="EMBL/GenBank/DDBJ databases">
        <title>Recombination of ecologically and evolutionarily significant loci maintains genetic cohesion in the Pseudomonas syringae species complex.</title>
        <authorList>
            <person name="Dillon M."/>
            <person name="Thakur S."/>
            <person name="Almeida R.N.D."/>
            <person name="Weir B.S."/>
            <person name="Guttman D.S."/>
        </authorList>
    </citation>
    <scope>NUCLEOTIDE SEQUENCE [LARGE SCALE GENOMIC DNA]</scope>
    <source>
        <strain evidence="1 2">ICMP 3934</strain>
    </source>
</reference>
<evidence type="ECO:0000313" key="1">
    <source>
        <dbReference type="EMBL" id="RMT66673.1"/>
    </source>
</evidence>
<dbReference type="Proteomes" id="UP000282636">
    <property type="component" value="Unassembled WGS sequence"/>
</dbReference>
<name>A0A0N8TKE3_PSESX</name>
<sequence>MAITPALAAKRPEHASDYVDLSVPHPRAMRAYVLFSLLLASTLSLDAIADQTTPDSPGLTQVEIAGRQFSLSNENGRCVLNRAGDAPVQMDMQWPCRFSENKQLNVRIEDHRQSLVFMVERSVTMPAPSTDCLTDLQAVRLFKGQLEIAPSIHVGGCGPGLWDQKLFIWYFSK</sequence>
<dbReference type="AlphaFoldDB" id="A0A0N8TKE3"/>
<comment type="caution">
    <text evidence="1">The sequence shown here is derived from an EMBL/GenBank/DDBJ whole genome shotgun (WGS) entry which is preliminary data.</text>
</comment>
<evidence type="ECO:0000313" key="2">
    <source>
        <dbReference type="Proteomes" id="UP000282636"/>
    </source>
</evidence>
<dbReference type="RefSeq" id="WP_003379177.1">
    <property type="nucleotide sequence ID" value="NZ_BQUM01000016.1"/>
</dbReference>
<protein>
    <submittedName>
        <fullName evidence="1">Uncharacterized protein</fullName>
    </submittedName>
</protein>
<accession>A0A0N8TKE3</accession>
<organism evidence="1 2">
    <name type="scientific">Pseudomonas syringae pv. theae</name>
    <dbReference type="NCBI Taxonomy" id="103985"/>
    <lineage>
        <taxon>Bacteria</taxon>
        <taxon>Pseudomonadati</taxon>
        <taxon>Pseudomonadota</taxon>
        <taxon>Gammaproteobacteria</taxon>
        <taxon>Pseudomonadales</taxon>
        <taxon>Pseudomonadaceae</taxon>
        <taxon>Pseudomonas</taxon>
        <taxon>Pseudomonas syringae</taxon>
    </lineage>
</organism>